<evidence type="ECO:0000313" key="2">
    <source>
        <dbReference type="EMBL" id="PKU44549.1"/>
    </source>
</evidence>
<organism evidence="2 3">
    <name type="scientific">Limosa lapponica baueri</name>
    <dbReference type="NCBI Taxonomy" id="1758121"/>
    <lineage>
        <taxon>Eukaryota</taxon>
        <taxon>Metazoa</taxon>
        <taxon>Chordata</taxon>
        <taxon>Craniata</taxon>
        <taxon>Vertebrata</taxon>
        <taxon>Euteleostomi</taxon>
        <taxon>Archelosauria</taxon>
        <taxon>Archosauria</taxon>
        <taxon>Dinosauria</taxon>
        <taxon>Saurischia</taxon>
        <taxon>Theropoda</taxon>
        <taxon>Coelurosauria</taxon>
        <taxon>Aves</taxon>
        <taxon>Neognathae</taxon>
        <taxon>Neoaves</taxon>
        <taxon>Charadriiformes</taxon>
        <taxon>Scolopacidae</taxon>
        <taxon>Limosa</taxon>
    </lineage>
</organism>
<protein>
    <submittedName>
        <fullName evidence="2">Uncharacterized protein</fullName>
    </submittedName>
</protein>
<name>A0A2I0UEU3_LIMLA</name>
<feature type="region of interest" description="Disordered" evidence="1">
    <location>
        <begin position="1"/>
        <end position="40"/>
    </location>
</feature>
<reference evidence="3" key="2">
    <citation type="submission" date="2017-12" db="EMBL/GenBank/DDBJ databases">
        <title>Genome sequence of the Bar-tailed Godwit (Limosa lapponica baueri).</title>
        <authorList>
            <person name="Lima N.C.B."/>
            <person name="Parody-Merino A.M."/>
            <person name="Battley P.F."/>
            <person name="Fidler A.E."/>
            <person name="Prosdocimi F."/>
        </authorList>
    </citation>
    <scope>NUCLEOTIDE SEQUENCE [LARGE SCALE GENOMIC DNA]</scope>
</reference>
<sequence length="99" mass="10845">MTLETPRQRSVSESSDYADVMGPDTLAGEPDCATGSAQNIQSTPGSLAAVILLRDPVQSLMLSTLVLRLEWDSALILEGKKQPMNETDARTFRYESKRS</sequence>
<dbReference type="EMBL" id="KZ505819">
    <property type="protein sequence ID" value="PKU44549.1"/>
    <property type="molecule type" value="Genomic_DNA"/>
</dbReference>
<keyword evidence="3" id="KW-1185">Reference proteome</keyword>
<gene>
    <name evidence="2" type="ORF">llap_5156</name>
</gene>
<evidence type="ECO:0000256" key="1">
    <source>
        <dbReference type="SAM" id="MobiDB-lite"/>
    </source>
</evidence>
<reference evidence="3" key="1">
    <citation type="submission" date="2017-11" db="EMBL/GenBank/DDBJ databases">
        <authorList>
            <person name="Lima N.C."/>
            <person name="Parody-Merino A.M."/>
            <person name="Battley P.F."/>
            <person name="Fidler A.E."/>
            <person name="Prosdocimi F."/>
        </authorList>
    </citation>
    <scope>NUCLEOTIDE SEQUENCE [LARGE SCALE GENOMIC DNA]</scope>
</reference>
<accession>A0A2I0UEU3</accession>
<proteinExistence type="predicted"/>
<evidence type="ECO:0000313" key="3">
    <source>
        <dbReference type="Proteomes" id="UP000233556"/>
    </source>
</evidence>
<dbReference type="Proteomes" id="UP000233556">
    <property type="component" value="Unassembled WGS sequence"/>
</dbReference>
<dbReference type="AlphaFoldDB" id="A0A2I0UEU3"/>